<organism evidence="2 3">
    <name type="scientific">Cedecea neteri</name>
    <dbReference type="NCBI Taxonomy" id="158822"/>
    <lineage>
        <taxon>Bacteria</taxon>
        <taxon>Pseudomonadati</taxon>
        <taxon>Pseudomonadota</taxon>
        <taxon>Gammaproteobacteria</taxon>
        <taxon>Enterobacterales</taxon>
        <taxon>Enterobacteriaceae</taxon>
        <taxon>Cedecea</taxon>
    </lineage>
</organism>
<proteinExistence type="predicted"/>
<name>A0A089PT68_9ENTR</name>
<reference evidence="2 3" key="1">
    <citation type="submission" date="2014-09" db="EMBL/GenBank/DDBJ databases">
        <title>Cedecea neteri SSMD04 Genome Sequencing.</title>
        <authorList>
            <person name="Tan J.-Y."/>
        </authorList>
    </citation>
    <scope>NUCLEOTIDE SEQUENCE [LARGE SCALE GENOMIC DNA]</scope>
    <source>
        <strain evidence="2 3">SSMD04</strain>
    </source>
</reference>
<keyword evidence="3" id="KW-1185">Reference proteome</keyword>
<feature type="transmembrane region" description="Helical" evidence="1">
    <location>
        <begin position="82"/>
        <end position="106"/>
    </location>
</feature>
<dbReference type="KEGG" id="cnt:JT31_02565"/>
<evidence type="ECO:0000256" key="1">
    <source>
        <dbReference type="SAM" id="Phobius"/>
    </source>
</evidence>
<protein>
    <submittedName>
        <fullName evidence="2">Uncharacterized protein</fullName>
    </submittedName>
</protein>
<keyword evidence="1" id="KW-0472">Membrane</keyword>
<feature type="transmembrane region" description="Helical" evidence="1">
    <location>
        <begin position="176"/>
        <end position="198"/>
    </location>
</feature>
<evidence type="ECO:0000313" key="2">
    <source>
        <dbReference type="EMBL" id="AIR03537.1"/>
    </source>
</evidence>
<sequence>MAAGVVSVPVILFYFVFAGAKKMKTFSFKRFDAFYACASVGVRYFIYFIKAFWSVILLVAGGVFLFLDDIVSSIKSTPHPALVYTIFAFLIMGIVLAGWTLIKLFFYDSFARKWRRSDSSQYATLVNGLSHAMPYKEAFGLLVSYVENPLNHHRNELQRQVEHAEKEIGERLSFPGFIAGALVGIGLVGTFIGLLGALEDLGKLFAALTGGGDNSDPTAMFSAMLVQLQAPMKSMGTAFVASLYGLLGSLILGAVVLSVGKTATTLLGRVHDTAFDTFDKLSMNYAALQVVNEKTQVSDSEMVQLVMIKDDLLSKFFNVTQQLSAVTEAMTATAKALNERNLIDKKFTTVLSSGSHWIDSWQQINEQLTSLRSEQQGQNTKLLLSNNDILKAINTSSEKMALFNTLLAEALDASEGKVFSVGNEVSMILDGLNACRYSFEGVSAKLRTIVSMSVDRD</sequence>
<feature type="transmembrane region" description="Helical" evidence="1">
    <location>
        <begin position="44"/>
        <end position="67"/>
    </location>
</feature>
<dbReference type="Proteomes" id="UP000029481">
    <property type="component" value="Chromosome"/>
</dbReference>
<keyword evidence="1" id="KW-1133">Transmembrane helix</keyword>
<keyword evidence="1" id="KW-0812">Transmembrane</keyword>
<dbReference type="EMBL" id="CP009451">
    <property type="protein sequence ID" value="AIR03537.1"/>
    <property type="molecule type" value="Genomic_DNA"/>
</dbReference>
<dbReference type="AlphaFoldDB" id="A0A089PT68"/>
<feature type="transmembrane region" description="Helical" evidence="1">
    <location>
        <begin position="6"/>
        <end position="23"/>
    </location>
</feature>
<feature type="transmembrane region" description="Helical" evidence="1">
    <location>
        <begin position="238"/>
        <end position="259"/>
    </location>
</feature>
<dbReference type="RefSeq" id="WP_038472992.1">
    <property type="nucleotide sequence ID" value="NZ_CP009451.1"/>
</dbReference>
<gene>
    <name evidence="2" type="ORF">JT31_02565</name>
</gene>
<evidence type="ECO:0000313" key="3">
    <source>
        <dbReference type="Proteomes" id="UP000029481"/>
    </source>
</evidence>
<dbReference type="OrthoDB" id="9794540at2"/>
<accession>A0A089PT68</accession>